<feature type="region of interest" description="Disordered" evidence="5">
    <location>
        <begin position="327"/>
        <end position="368"/>
    </location>
</feature>
<evidence type="ECO:0000313" key="8">
    <source>
        <dbReference type="Proteomes" id="UP000224634"/>
    </source>
</evidence>
<keyword evidence="2" id="KW-0238">DNA-binding</keyword>
<keyword evidence="4" id="KW-0539">Nucleus</keyword>
<keyword evidence="3" id="KW-0804">Transcription</keyword>
<name>A0A2B7XLH7_POLH7</name>
<dbReference type="GO" id="GO:0000981">
    <property type="term" value="F:DNA-binding transcription factor activity, RNA polymerase II-specific"/>
    <property type="evidence" value="ECO:0007669"/>
    <property type="project" value="InterPro"/>
</dbReference>
<keyword evidence="8" id="KW-1185">Reference proteome</keyword>
<feature type="region of interest" description="Disordered" evidence="5">
    <location>
        <begin position="70"/>
        <end position="94"/>
    </location>
</feature>
<dbReference type="SUPFAM" id="SSF57701">
    <property type="entry name" value="Zn2/Cys6 DNA-binding domain"/>
    <property type="match status" value="1"/>
</dbReference>
<feature type="region of interest" description="Disordered" evidence="5">
    <location>
        <begin position="509"/>
        <end position="533"/>
    </location>
</feature>
<feature type="region of interest" description="Disordered" evidence="5">
    <location>
        <begin position="258"/>
        <end position="288"/>
    </location>
</feature>
<dbReference type="InterPro" id="IPR036864">
    <property type="entry name" value="Zn2-C6_fun-type_DNA-bd_sf"/>
</dbReference>
<evidence type="ECO:0000256" key="3">
    <source>
        <dbReference type="ARBA" id="ARBA00023163"/>
    </source>
</evidence>
<dbReference type="EMBL" id="PDNA01000115">
    <property type="protein sequence ID" value="PGH12604.1"/>
    <property type="molecule type" value="Genomic_DNA"/>
</dbReference>
<dbReference type="CDD" id="cd00067">
    <property type="entry name" value="GAL4"/>
    <property type="match status" value="1"/>
</dbReference>
<dbReference type="PROSITE" id="PS50048">
    <property type="entry name" value="ZN2_CY6_FUNGAL_2"/>
    <property type="match status" value="1"/>
</dbReference>
<evidence type="ECO:0000256" key="5">
    <source>
        <dbReference type="SAM" id="MobiDB-lite"/>
    </source>
</evidence>
<proteinExistence type="predicted"/>
<dbReference type="AlphaFoldDB" id="A0A2B7XLH7"/>
<feature type="compositionally biased region" description="Polar residues" evidence="5">
    <location>
        <begin position="258"/>
        <end position="270"/>
    </location>
</feature>
<evidence type="ECO:0000256" key="4">
    <source>
        <dbReference type="ARBA" id="ARBA00023242"/>
    </source>
</evidence>
<evidence type="ECO:0000259" key="6">
    <source>
        <dbReference type="PROSITE" id="PS50048"/>
    </source>
</evidence>
<dbReference type="Proteomes" id="UP000224634">
    <property type="component" value="Unassembled WGS sequence"/>
</dbReference>
<organism evidence="7 8">
    <name type="scientific">Polytolypa hystricis (strain UAMH7299)</name>
    <dbReference type="NCBI Taxonomy" id="1447883"/>
    <lineage>
        <taxon>Eukaryota</taxon>
        <taxon>Fungi</taxon>
        <taxon>Dikarya</taxon>
        <taxon>Ascomycota</taxon>
        <taxon>Pezizomycotina</taxon>
        <taxon>Eurotiomycetes</taxon>
        <taxon>Eurotiomycetidae</taxon>
        <taxon>Onygenales</taxon>
        <taxon>Onygenales incertae sedis</taxon>
        <taxon>Polytolypa</taxon>
    </lineage>
</organism>
<reference evidence="7 8" key="1">
    <citation type="submission" date="2017-10" db="EMBL/GenBank/DDBJ databases">
        <title>Comparative genomics in systemic dimorphic fungi from Ajellomycetaceae.</title>
        <authorList>
            <person name="Munoz J.F."/>
            <person name="Mcewen J.G."/>
            <person name="Clay O.K."/>
            <person name="Cuomo C.A."/>
        </authorList>
    </citation>
    <scope>NUCLEOTIDE SEQUENCE [LARGE SCALE GENOMIC DNA]</scope>
    <source>
        <strain evidence="7 8">UAMH7299</strain>
    </source>
</reference>
<dbReference type="GO" id="GO:0008270">
    <property type="term" value="F:zinc ion binding"/>
    <property type="evidence" value="ECO:0007669"/>
    <property type="project" value="InterPro"/>
</dbReference>
<dbReference type="PROSITE" id="PS00463">
    <property type="entry name" value="ZN2_CY6_FUNGAL_1"/>
    <property type="match status" value="1"/>
</dbReference>
<keyword evidence="1" id="KW-0805">Transcription regulation</keyword>
<evidence type="ECO:0000313" key="7">
    <source>
        <dbReference type="EMBL" id="PGH12604.1"/>
    </source>
</evidence>
<dbReference type="Gene3D" id="4.10.240.10">
    <property type="entry name" value="Zn(2)-C6 fungal-type DNA-binding domain"/>
    <property type="match status" value="1"/>
</dbReference>
<comment type="caution">
    <text evidence="7">The sequence shown here is derived from an EMBL/GenBank/DDBJ whole genome shotgun (WGS) entry which is preliminary data.</text>
</comment>
<dbReference type="InterPro" id="IPR001138">
    <property type="entry name" value="Zn2Cys6_DnaBD"/>
</dbReference>
<evidence type="ECO:0000256" key="1">
    <source>
        <dbReference type="ARBA" id="ARBA00023015"/>
    </source>
</evidence>
<protein>
    <recommendedName>
        <fullName evidence="6">Zn(2)-C6 fungal-type domain-containing protein</fullName>
    </recommendedName>
</protein>
<feature type="domain" description="Zn(2)-C6 fungal-type" evidence="6">
    <location>
        <begin position="31"/>
        <end position="66"/>
    </location>
</feature>
<accession>A0A2B7XLH7</accession>
<dbReference type="GO" id="GO:0003677">
    <property type="term" value="F:DNA binding"/>
    <property type="evidence" value="ECO:0007669"/>
    <property type="project" value="UniProtKB-KW"/>
</dbReference>
<evidence type="ECO:0000256" key="2">
    <source>
        <dbReference type="ARBA" id="ARBA00023125"/>
    </source>
</evidence>
<gene>
    <name evidence="7" type="ORF">AJ80_06662</name>
</gene>
<dbReference type="OrthoDB" id="4222821at2759"/>
<feature type="region of interest" description="Disordered" evidence="5">
    <location>
        <begin position="1"/>
        <end position="23"/>
    </location>
</feature>
<sequence length="624" mass="67866">MPHPDWMTPRSAPVVPTSDSEAMQKKYQRRSCNRCRSQRVRCQRTSLGIAFGKCDRCTRAHVECVVGPGRRMGRPPRQPPHLTPQEHIQTTGSKAPVGMVESHANRGRTTMHTGQARPEYGTAFLTPQSIRTPMMSDTTGLSGLHDGGVTSTPLVPDTLNFAQNFPMSMPTGIGNNSAYMDECSSSSATEGIDFNLNFDTTSFDSHLFRELLSLTSGDDESPVFECFNTKDIILQRLSRLHSALFNQLNGIANNGPGSTAEATSYHSQSAPLPGPPEPFRLFGSPSAHTVDPDDKYPVGQLLAYSQSFLNILCHFTRLLRIREMPKSGSAHKGFDSDSDSDSESDSISGSHDSKSRSSPAPCRSADGLNCSSRKDTCVEPNPEPNPNPPAPPVIDFPTMLILLTCYVSLVRMHRNIFTRILISIPPPAHKNIPSTAAMDQGTDQGQNIEMYKAQLNAIPRLVPETCLDNFPLKRHRSLQISIVLQICMDLLQRIARCVAAIIIATSGPPTPLPVHTGESSSSPSPSPPLPQDYPTLLTELLRQEVQDASLPVGKDKDDPMHQQAQRGEGAGGGRRRATRGAVAVGVPSLQILVKKIRKAVNASLCLLLAEATWVGREGSGLEYI</sequence>
<feature type="region of interest" description="Disordered" evidence="5">
    <location>
        <begin position="551"/>
        <end position="579"/>
    </location>
</feature>